<proteinExistence type="predicted"/>
<protein>
    <recommendedName>
        <fullName evidence="3">Sulfatase-modifying factor enzyme domain-containing protein</fullName>
    </recommendedName>
</protein>
<dbReference type="EMBL" id="LMXB01000093">
    <property type="protein sequence ID" value="KUO16208.1"/>
    <property type="molecule type" value="Genomic_DNA"/>
</dbReference>
<sequence>MIKDSTSRLSAGSGILRGMSTADITLDEWLHFDQRAAAATAEATARQVGGVVTSVHLHEFAGRTAYNAIVEVNGRPFAFVPGGHPQLGFDPESWTPTDEEVLSYLGSYRALDLFPEYADLEPDDRAEARVHQTDSTVEEIREHIAAITSRPHTAHLKAFLAATHADETGMSEVPLDHPIITALIQRWKPGYQELVDDLILPETDTGTHGRVRFDPDGRPTAAWLAAHTTYDTITDELARTGRRLPTPDEWEHAYAFGARSLFPWGDRMPTRWLEDDNTLVMPDGVRVATASPTLSGLHMAQNSYKWELTADRREVRGADCGGAECGGEPWFAKWLIQANSYRDPEQDDFVAQRPHTRGTLVRPVIPLD</sequence>
<gene>
    <name evidence="1" type="ORF">AQJ91_36885</name>
</gene>
<dbReference type="InterPro" id="IPR016187">
    <property type="entry name" value="CTDL_fold"/>
</dbReference>
<reference evidence="1 2" key="1">
    <citation type="submission" date="2015-10" db="EMBL/GenBank/DDBJ databases">
        <title>Draft genome sequence of Streptomyces sp. RV15, isolated from a marine sponge.</title>
        <authorList>
            <person name="Ruckert C."/>
            <person name="Abdelmohsen U.R."/>
            <person name="Winkler A."/>
            <person name="Hentschel U."/>
            <person name="Kalinowski J."/>
            <person name="Kampfer P."/>
            <person name="Glaeser S."/>
        </authorList>
    </citation>
    <scope>NUCLEOTIDE SEQUENCE [LARGE SCALE GENOMIC DNA]</scope>
    <source>
        <strain evidence="1 2">RV15</strain>
    </source>
</reference>
<evidence type="ECO:0008006" key="3">
    <source>
        <dbReference type="Google" id="ProtNLM"/>
    </source>
</evidence>
<keyword evidence="2" id="KW-1185">Reference proteome</keyword>
<dbReference type="SUPFAM" id="SSF56436">
    <property type="entry name" value="C-type lectin-like"/>
    <property type="match status" value="1"/>
</dbReference>
<dbReference type="AlphaFoldDB" id="A0A101USU4"/>
<evidence type="ECO:0000313" key="2">
    <source>
        <dbReference type="Proteomes" id="UP000053260"/>
    </source>
</evidence>
<accession>A0A101USU4</accession>
<dbReference type="Proteomes" id="UP000053260">
    <property type="component" value="Unassembled WGS sequence"/>
</dbReference>
<evidence type="ECO:0000313" key="1">
    <source>
        <dbReference type="EMBL" id="KUO16208.1"/>
    </source>
</evidence>
<name>A0A101USU4_9ACTN</name>
<organism evidence="1 2">
    <name type="scientific">Streptomyces dysideae</name>
    <dbReference type="NCBI Taxonomy" id="909626"/>
    <lineage>
        <taxon>Bacteria</taxon>
        <taxon>Bacillati</taxon>
        <taxon>Actinomycetota</taxon>
        <taxon>Actinomycetes</taxon>
        <taxon>Kitasatosporales</taxon>
        <taxon>Streptomycetaceae</taxon>
        <taxon>Streptomyces</taxon>
    </lineage>
</organism>
<comment type="caution">
    <text evidence="1">The sequence shown here is derived from an EMBL/GenBank/DDBJ whole genome shotgun (WGS) entry which is preliminary data.</text>
</comment>
<dbReference type="STRING" id="909626.AQJ91_36885"/>